<dbReference type="PANTHER" id="PTHR18968">
    <property type="entry name" value="THIAMINE PYROPHOSPHATE ENZYMES"/>
    <property type="match status" value="1"/>
</dbReference>
<keyword evidence="6" id="KW-0285">Flavoprotein</keyword>
<feature type="domain" description="Thiamine pyrophosphate enzyme central" evidence="16">
    <location>
        <begin position="232"/>
        <end position="367"/>
    </location>
</feature>
<keyword evidence="11 14" id="KW-0786">Thiamine pyrophosphate</keyword>
<dbReference type="InterPro" id="IPR011766">
    <property type="entry name" value="TPP_enzyme_TPP-bd"/>
</dbReference>
<gene>
    <name evidence="19" type="ORF">ACFO5K_12450</name>
</gene>
<keyword evidence="20" id="KW-1185">Reference proteome</keyword>
<dbReference type="EMBL" id="JBHSDL010000014">
    <property type="protein sequence ID" value="MFC4374911.1"/>
    <property type="molecule type" value="Genomic_DNA"/>
</dbReference>
<dbReference type="InterPro" id="IPR045229">
    <property type="entry name" value="TPP_enz"/>
</dbReference>
<comment type="cofactor">
    <cofactor evidence="14">
        <name>thiamine diphosphate</name>
        <dbReference type="ChEBI" id="CHEBI:58937"/>
    </cofactor>
    <text evidence="14">Binds 1 thiamine pyrophosphate per subunit.</text>
</comment>
<accession>A0ABV8VGM8</accession>
<evidence type="ECO:0000313" key="20">
    <source>
        <dbReference type="Proteomes" id="UP001595844"/>
    </source>
</evidence>
<evidence type="ECO:0000256" key="9">
    <source>
        <dbReference type="ARBA" id="ARBA00022827"/>
    </source>
</evidence>
<evidence type="ECO:0000256" key="4">
    <source>
        <dbReference type="ARBA" id="ARBA00013145"/>
    </source>
</evidence>
<evidence type="ECO:0000256" key="15">
    <source>
        <dbReference type="SAM" id="MobiDB-lite"/>
    </source>
</evidence>
<evidence type="ECO:0000313" key="19">
    <source>
        <dbReference type="EMBL" id="MFC4374911.1"/>
    </source>
</evidence>
<evidence type="ECO:0000256" key="14">
    <source>
        <dbReference type="RuleBase" id="RU003591"/>
    </source>
</evidence>
<organism evidence="19 20">
    <name type="scientific">Nocardia halotolerans</name>
    <dbReference type="NCBI Taxonomy" id="1755878"/>
    <lineage>
        <taxon>Bacteria</taxon>
        <taxon>Bacillati</taxon>
        <taxon>Actinomycetota</taxon>
        <taxon>Actinomycetes</taxon>
        <taxon>Mycobacteriales</taxon>
        <taxon>Nocardiaceae</taxon>
        <taxon>Nocardia</taxon>
    </lineage>
</organism>
<evidence type="ECO:0000256" key="11">
    <source>
        <dbReference type="ARBA" id="ARBA00023052"/>
    </source>
</evidence>
<evidence type="ECO:0000256" key="5">
    <source>
        <dbReference type="ARBA" id="ARBA00022605"/>
    </source>
</evidence>
<evidence type="ECO:0000256" key="13">
    <source>
        <dbReference type="ARBA" id="ARBA00048670"/>
    </source>
</evidence>
<dbReference type="InterPro" id="IPR029061">
    <property type="entry name" value="THDP-binding"/>
</dbReference>
<evidence type="ECO:0000256" key="10">
    <source>
        <dbReference type="ARBA" id="ARBA00022842"/>
    </source>
</evidence>
<keyword evidence="7 14" id="KW-0808">Transferase</keyword>
<evidence type="ECO:0000256" key="12">
    <source>
        <dbReference type="ARBA" id="ARBA00023304"/>
    </source>
</evidence>
<proteinExistence type="inferred from homology"/>
<feature type="region of interest" description="Disordered" evidence="15">
    <location>
        <begin position="1"/>
        <end position="42"/>
    </location>
</feature>
<comment type="catalytic activity">
    <reaction evidence="13 14">
        <text>2 pyruvate + H(+) = (2S)-2-acetolactate + CO2</text>
        <dbReference type="Rhea" id="RHEA:25249"/>
        <dbReference type="ChEBI" id="CHEBI:15361"/>
        <dbReference type="ChEBI" id="CHEBI:15378"/>
        <dbReference type="ChEBI" id="CHEBI:16526"/>
        <dbReference type="ChEBI" id="CHEBI:58476"/>
        <dbReference type="EC" id="2.2.1.6"/>
    </reaction>
</comment>
<dbReference type="Proteomes" id="UP001595844">
    <property type="component" value="Unassembled WGS sequence"/>
</dbReference>
<keyword evidence="5 14" id="KW-0028">Amino-acid biosynthesis</keyword>
<keyword evidence="8 14" id="KW-0479">Metal-binding</keyword>
<dbReference type="SUPFAM" id="SSF52467">
    <property type="entry name" value="DHS-like NAD/FAD-binding domain"/>
    <property type="match status" value="1"/>
</dbReference>
<reference evidence="20" key="1">
    <citation type="journal article" date="2019" name="Int. J. Syst. Evol. Microbiol.">
        <title>The Global Catalogue of Microorganisms (GCM) 10K type strain sequencing project: providing services to taxonomists for standard genome sequencing and annotation.</title>
        <authorList>
            <consortium name="The Broad Institute Genomics Platform"/>
            <consortium name="The Broad Institute Genome Sequencing Center for Infectious Disease"/>
            <person name="Wu L."/>
            <person name="Ma J."/>
        </authorList>
    </citation>
    <scope>NUCLEOTIDE SEQUENCE [LARGE SCALE GENOMIC DNA]</scope>
    <source>
        <strain evidence="20">IBRC-M 10490</strain>
    </source>
</reference>
<evidence type="ECO:0000256" key="8">
    <source>
        <dbReference type="ARBA" id="ARBA00022723"/>
    </source>
</evidence>
<dbReference type="InterPro" id="IPR012846">
    <property type="entry name" value="Acetolactate_synth_lsu"/>
</dbReference>
<dbReference type="CDD" id="cd07035">
    <property type="entry name" value="TPP_PYR_POX_like"/>
    <property type="match status" value="1"/>
</dbReference>
<dbReference type="Pfam" id="PF02775">
    <property type="entry name" value="TPP_enzyme_C"/>
    <property type="match status" value="1"/>
</dbReference>
<dbReference type="PANTHER" id="PTHR18968:SF13">
    <property type="entry name" value="ACETOLACTATE SYNTHASE CATALYTIC SUBUNIT, MITOCHONDRIAL"/>
    <property type="match status" value="1"/>
</dbReference>
<evidence type="ECO:0000259" key="16">
    <source>
        <dbReference type="Pfam" id="PF00205"/>
    </source>
</evidence>
<dbReference type="PROSITE" id="PS00187">
    <property type="entry name" value="TPP_ENZYMES"/>
    <property type="match status" value="1"/>
</dbReference>
<dbReference type="NCBIfam" id="TIGR00118">
    <property type="entry name" value="acolac_lg"/>
    <property type="match status" value="1"/>
</dbReference>
<keyword evidence="12 14" id="KW-0100">Branched-chain amino acid biosynthesis</keyword>
<evidence type="ECO:0000256" key="3">
    <source>
        <dbReference type="ARBA" id="ARBA00007812"/>
    </source>
</evidence>
<comment type="pathway">
    <text evidence="1 14">Amino-acid biosynthesis; L-isoleucine biosynthesis; L-isoleucine from 2-oxobutanoate: step 1/4.</text>
</comment>
<dbReference type="Gene3D" id="3.40.50.1220">
    <property type="entry name" value="TPP-binding domain"/>
    <property type="match status" value="1"/>
</dbReference>
<feature type="domain" description="Thiamine pyrophosphate enzyme N-terminal TPP-binding" evidence="18">
    <location>
        <begin position="43"/>
        <end position="157"/>
    </location>
</feature>
<dbReference type="InterPro" id="IPR012001">
    <property type="entry name" value="Thiamin_PyroP_enz_TPP-bd_dom"/>
</dbReference>
<dbReference type="SUPFAM" id="SSF52518">
    <property type="entry name" value="Thiamin diphosphate-binding fold (THDP-binding)"/>
    <property type="match status" value="2"/>
</dbReference>
<name>A0ABV8VGM8_9NOCA</name>
<evidence type="ECO:0000259" key="18">
    <source>
        <dbReference type="Pfam" id="PF02776"/>
    </source>
</evidence>
<evidence type="ECO:0000259" key="17">
    <source>
        <dbReference type="Pfam" id="PF02775"/>
    </source>
</evidence>
<dbReference type="EC" id="2.2.1.6" evidence="4 14"/>
<keyword evidence="9" id="KW-0274">FAD</keyword>
<comment type="caution">
    <text evidence="19">The sequence shown here is derived from an EMBL/GenBank/DDBJ whole genome shotgun (WGS) entry which is preliminary data.</text>
</comment>
<evidence type="ECO:0000256" key="7">
    <source>
        <dbReference type="ARBA" id="ARBA00022679"/>
    </source>
</evidence>
<dbReference type="InterPro" id="IPR039368">
    <property type="entry name" value="AHAS_TPP"/>
</dbReference>
<dbReference type="InterPro" id="IPR029035">
    <property type="entry name" value="DHS-like_NAD/FAD-binding_dom"/>
</dbReference>
<dbReference type="InterPro" id="IPR000399">
    <property type="entry name" value="TPP-bd_CS"/>
</dbReference>
<evidence type="ECO:0000256" key="1">
    <source>
        <dbReference type="ARBA" id="ARBA00004974"/>
    </source>
</evidence>
<comment type="cofactor">
    <cofactor evidence="14">
        <name>Mg(2+)</name>
        <dbReference type="ChEBI" id="CHEBI:18420"/>
    </cofactor>
    <text evidence="14">Binds 1 Mg(2+) ion per subunit.</text>
</comment>
<feature type="compositionally biased region" description="Polar residues" evidence="15">
    <location>
        <begin position="16"/>
        <end position="35"/>
    </location>
</feature>
<feature type="domain" description="Thiamine pyrophosphate enzyme TPP-binding" evidence="17">
    <location>
        <begin position="433"/>
        <end position="586"/>
    </location>
</feature>
<sequence length="652" mass="69596">MSAPTARPGPSARRSAPSTGQPNQADNPAANSTRRQVAPERVTGAQSVVRSLEELDVDTVFGIPGGAVLPVYDPLFDSEKVRHVLVRHEQGAGHAATGYAQASGKVGVCMATSGPGATNLVTPLADAQMDSVPIVAITGQVASSLVGTDAFQEADISGITMPITKHNFLVKDAAEIPRILAEAFYLAASGRPGAVLVDITKDALQAQTTFSWPPEMRLPGYRPVTKPHGKQVREAARMIMEAKRPVLYVGGGVIKSDASPELLELAELTGIPVVTTLMARGAFPDSHTLNMGMPGMHGTVGAVAALQKSDLLITLGARFDDRVTGQLDSFAPEAKVIHADIDPAEIGKNRHTDVPIVGDAREVIAELIETLKADPQTGAAPLLTLTEWWSYLSGIRENYPLGWQTPSDGSLSPEFVIESLGRLAGPDAVYCAGVGQHQMWAAQFIKYEKPRTWLNSGGLGTMGYAVPAAMGAKMGTPEKEVWAVDGDGCFQMTNQELATCAVEGVPIKVALINNGNLGMVRQWQTLFYEQRYSNTDLGTHTLRIPDFVKLAEALGCVGIRVESEDEVEAAIRQAQAITDRPVVIDFIVGKDAQVWPMVAAGTSNDEIMFARGIRPLFDEDEAVAEPAVIHEAMEREQGAFNEQDAPQKGNQA</sequence>
<comment type="similarity">
    <text evidence="3 14">Belongs to the TPP enzyme family.</text>
</comment>
<comment type="pathway">
    <text evidence="2 14">Amino-acid biosynthesis; L-valine biosynthesis; L-valine from pyruvate: step 1/4.</text>
</comment>
<keyword evidence="10 14" id="KW-0460">Magnesium</keyword>
<dbReference type="Pfam" id="PF02776">
    <property type="entry name" value="TPP_enzyme_N"/>
    <property type="match status" value="1"/>
</dbReference>
<protein>
    <recommendedName>
        <fullName evidence="4 14">Acetolactate synthase</fullName>
        <ecNumber evidence="4 14">2.2.1.6</ecNumber>
    </recommendedName>
</protein>
<dbReference type="Pfam" id="PF00205">
    <property type="entry name" value="TPP_enzyme_M"/>
    <property type="match status" value="1"/>
</dbReference>
<dbReference type="InterPro" id="IPR012000">
    <property type="entry name" value="Thiamin_PyroP_enz_cen_dom"/>
</dbReference>
<dbReference type="RefSeq" id="WP_378560736.1">
    <property type="nucleotide sequence ID" value="NZ_JBHSDL010000014.1"/>
</dbReference>
<evidence type="ECO:0000256" key="2">
    <source>
        <dbReference type="ARBA" id="ARBA00005025"/>
    </source>
</evidence>
<dbReference type="NCBIfam" id="NF005860">
    <property type="entry name" value="PRK07789.1"/>
    <property type="match status" value="1"/>
</dbReference>
<dbReference type="CDD" id="cd02015">
    <property type="entry name" value="TPP_AHAS"/>
    <property type="match status" value="1"/>
</dbReference>
<evidence type="ECO:0000256" key="6">
    <source>
        <dbReference type="ARBA" id="ARBA00022630"/>
    </source>
</evidence>
<dbReference type="Gene3D" id="3.40.50.970">
    <property type="match status" value="2"/>
</dbReference>